<reference evidence="1" key="1">
    <citation type="submission" date="2021-02" db="EMBL/GenBank/DDBJ databases">
        <authorList>
            <person name="Nowell W R."/>
        </authorList>
    </citation>
    <scope>NUCLEOTIDE SEQUENCE</scope>
</reference>
<proteinExistence type="predicted"/>
<dbReference type="EMBL" id="CAJOBB010028808">
    <property type="protein sequence ID" value="CAF4432290.1"/>
    <property type="molecule type" value="Genomic_DNA"/>
</dbReference>
<gene>
    <name evidence="1" type="ORF">KXQ929_LOCUS52856</name>
</gene>
<comment type="caution">
    <text evidence="1">The sequence shown here is derived from an EMBL/GenBank/DDBJ whole genome shotgun (WGS) entry which is preliminary data.</text>
</comment>
<organism evidence="1 2">
    <name type="scientific">Adineta steineri</name>
    <dbReference type="NCBI Taxonomy" id="433720"/>
    <lineage>
        <taxon>Eukaryota</taxon>
        <taxon>Metazoa</taxon>
        <taxon>Spiralia</taxon>
        <taxon>Gnathifera</taxon>
        <taxon>Rotifera</taxon>
        <taxon>Eurotatoria</taxon>
        <taxon>Bdelloidea</taxon>
        <taxon>Adinetida</taxon>
        <taxon>Adinetidae</taxon>
        <taxon>Adineta</taxon>
    </lineage>
</organism>
<sequence length="45" mass="4921">MATINNNSTSLEPIAVIGIANKFADDIHSPNDLWYTLKESQDADS</sequence>
<name>A0A820R9G9_9BILA</name>
<evidence type="ECO:0008006" key="3">
    <source>
        <dbReference type="Google" id="ProtNLM"/>
    </source>
</evidence>
<evidence type="ECO:0000313" key="1">
    <source>
        <dbReference type="EMBL" id="CAF4432290.1"/>
    </source>
</evidence>
<feature type="non-terminal residue" evidence="1">
    <location>
        <position position="45"/>
    </location>
</feature>
<dbReference type="Proteomes" id="UP000663868">
    <property type="component" value="Unassembled WGS sequence"/>
</dbReference>
<dbReference type="AlphaFoldDB" id="A0A820R9G9"/>
<protein>
    <recommendedName>
        <fullName evidence="3">Beta-ketoacyl synthase N-terminal domain-containing protein</fullName>
    </recommendedName>
</protein>
<accession>A0A820R9G9</accession>
<evidence type="ECO:0000313" key="2">
    <source>
        <dbReference type="Proteomes" id="UP000663868"/>
    </source>
</evidence>